<dbReference type="EMBL" id="CP017141">
    <property type="protein sequence ID" value="AOM75739.1"/>
    <property type="molecule type" value="Genomic_DNA"/>
</dbReference>
<dbReference type="Pfam" id="PF00403">
    <property type="entry name" value="HMA"/>
    <property type="match status" value="1"/>
</dbReference>
<dbReference type="SUPFAM" id="SSF55008">
    <property type="entry name" value="HMA, heavy metal-associated domain"/>
    <property type="match status" value="1"/>
</dbReference>
<accession>A0A1D7QAX5</accession>
<feature type="domain" description="HMA" evidence="2">
    <location>
        <begin position="21"/>
        <end position="88"/>
    </location>
</feature>
<evidence type="ECO:0000256" key="1">
    <source>
        <dbReference type="SAM" id="SignalP"/>
    </source>
</evidence>
<dbReference type="InterPro" id="IPR036163">
    <property type="entry name" value="HMA_dom_sf"/>
</dbReference>
<reference evidence="3 4" key="1">
    <citation type="submission" date="2016-08" db="EMBL/GenBank/DDBJ databases">
        <authorList>
            <person name="Seilhamer J.J."/>
        </authorList>
    </citation>
    <scope>NUCLEOTIDE SEQUENCE [LARGE SCALE GENOMIC DNA]</scope>
    <source>
        <strain evidence="3 4">DX4</strain>
    </source>
</reference>
<dbReference type="Proteomes" id="UP000094313">
    <property type="component" value="Chromosome"/>
</dbReference>
<feature type="signal peptide" evidence="1">
    <location>
        <begin position="1"/>
        <end position="21"/>
    </location>
</feature>
<name>A0A1D7QAX5_9SPHI</name>
<keyword evidence="4" id="KW-1185">Reference proteome</keyword>
<proteinExistence type="predicted"/>
<dbReference type="KEGG" id="psty:BFS30_00265"/>
<evidence type="ECO:0000313" key="3">
    <source>
        <dbReference type="EMBL" id="AOM75739.1"/>
    </source>
</evidence>
<dbReference type="OrthoDB" id="5513217at2"/>
<dbReference type="AlphaFoldDB" id="A0A1D7QAX5"/>
<dbReference type="InterPro" id="IPR006121">
    <property type="entry name" value="HMA_dom"/>
</dbReference>
<protein>
    <submittedName>
        <fullName evidence="3">ATPase</fullName>
    </submittedName>
</protein>
<feature type="chain" id="PRO_5009098263" evidence="1">
    <location>
        <begin position="22"/>
        <end position="122"/>
    </location>
</feature>
<evidence type="ECO:0000259" key="2">
    <source>
        <dbReference type="PROSITE" id="PS50846"/>
    </source>
</evidence>
<dbReference type="GO" id="GO:0046872">
    <property type="term" value="F:metal ion binding"/>
    <property type="evidence" value="ECO:0007669"/>
    <property type="project" value="InterPro"/>
</dbReference>
<dbReference type="RefSeq" id="WP_069377437.1">
    <property type="nucleotide sequence ID" value="NZ_CP017141.1"/>
</dbReference>
<dbReference type="Gene3D" id="3.30.70.100">
    <property type="match status" value="1"/>
</dbReference>
<keyword evidence="1" id="KW-0732">Signal</keyword>
<dbReference type="PROSITE" id="PS50846">
    <property type="entry name" value="HMA_2"/>
    <property type="match status" value="1"/>
</dbReference>
<organism evidence="3 4">
    <name type="scientific">Pedobacter steynii</name>
    <dbReference type="NCBI Taxonomy" id="430522"/>
    <lineage>
        <taxon>Bacteria</taxon>
        <taxon>Pseudomonadati</taxon>
        <taxon>Bacteroidota</taxon>
        <taxon>Sphingobacteriia</taxon>
        <taxon>Sphingobacteriales</taxon>
        <taxon>Sphingobacteriaceae</taxon>
        <taxon>Pedobacter</taxon>
    </lineage>
</organism>
<evidence type="ECO:0000313" key="4">
    <source>
        <dbReference type="Proteomes" id="UP000094313"/>
    </source>
</evidence>
<sequence>MKSLRFLPAVVLTFLSIGVFAQTKVDTIKVSGNCSMCKRTIETALKVPGVTTASWSPETKMLKVNYDAAKITNEEIQKKVAAAGYDTPKFKAPDEVYDKLHGCCQYDREGAEKLPVKAGKKH</sequence>
<gene>
    <name evidence="3" type="ORF">BFS30_00265</name>
</gene>